<organism evidence="1 2">
    <name type="scientific">Rubroshorea leprosula</name>
    <dbReference type="NCBI Taxonomy" id="152421"/>
    <lineage>
        <taxon>Eukaryota</taxon>
        <taxon>Viridiplantae</taxon>
        <taxon>Streptophyta</taxon>
        <taxon>Embryophyta</taxon>
        <taxon>Tracheophyta</taxon>
        <taxon>Spermatophyta</taxon>
        <taxon>Magnoliopsida</taxon>
        <taxon>eudicotyledons</taxon>
        <taxon>Gunneridae</taxon>
        <taxon>Pentapetalae</taxon>
        <taxon>rosids</taxon>
        <taxon>malvids</taxon>
        <taxon>Malvales</taxon>
        <taxon>Dipterocarpaceae</taxon>
        <taxon>Rubroshorea</taxon>
    </lineage>
</organism>
<evidence type="ECO:0000313" key="2">
    <source>
        <dbReference type="Proteomes" id="UP001054252"/>
    </source>
</evidence>
<name>A0AAV5L9L5_9ROSI</name>
<sequence length="51" mass="5901">MCREKLALTIPGYSSEERNQTKFLSSDLHKKRLDMVSLNFAVIQALGFAWR</sequence>
<keyword evidence="2" id="KW-1185">Reference proteome</keyword>
<evidence type="ECO:0000313" key="1">
    <source>
        <dbReference type="EMBL" id="GKV33905.1"/>
    </source>
</evidence>
<protein>
    <submittedName>
        <fullName evidence="1">Uncharacterized protein</fullName>
    </submittedName>
</protein>
<dbReference type="AlphaFoldDB" id="A0AAV5L9L5"/>
<accession>A0AAV5L9L5</accession>
<dbReference type="EMBL" id="BPVZ01000103">
    <property type="protein sequence ID" value="GKV33905.1"/>
    <property type="molecule type" value="Genomic_DNA"/>
</dbReference>
<dbReference type="Proteomes" id="UP001054252">
    <property type="component" value="Unassembled WGS sequence"/>
</dbReference>
<comment type="caution">
    <text evidence="1">The sequence shown here is derived from an EMBL/GenBank/DDBJ whole genome shotgun (WGS) entry which is preliminary data.</text>
</comment>
<proteinExistence type="predicted"/>
<reference evidence="1 2" key="1">
    <citation type="journal article" date="2021" name="Commun. Biol.">
        <title>The genome of Shorea leprosula (Dipterocarpaceae) highlights the ecological relevance of drought in aseasonal tropical rainforests.</title>
        <authorList>
            <person name="Ng K.K.S."/>
            <person name="Kobayashi M.J."/>
            <person name="Fawcett J.A."/>
            <person name="Hatakeyama M."/>
            <person name="Paape T."/>
            <person name="Ng C.H."/>
            <person name="Ang C.C."/>
            <person name="Tnah L.H."/>
            <person name="Lee C.T."/>
            <person name="Nishiyama T."/>
            <person name="Sese J."/>
            <person name="O'Brien M.J."/>
            <person name="Copetti D."/>
            <person name="Mohd Noor M.I."/>
            <person name="Ong R.C."/>
            <person name="Putra M."/>
            <person name="Sireger I.Z."/>
            <person name="Indrioko S."/>
            <person name="Kosugi Y."/>
            <person name="Izuno A."/>
            <person name="Isagi Y."/>
            <person name="Lee S.L."/>
            <person name="Shimizu K.K."/>
        </authorList>
    </citation>
    <scope>NUCLEOTIDE SEQUENCE [LARGE SCALE GENOMIC DNA]</scope>
    <source>
        <strain evidence="1">214</strain>
    </source>
</reference>
<gene>
    <name evidence="1" type="ORF">SLEP1_g42346</name>
</gene>